<gene>
    <name evidence="2" type="ORF">ACFO9E_34815</name>
</gene>
<accession>A0ABV9GFI9</accession>
<name>A0ABV9GFI9_9ACTN</name>
<protein>
    <submittedName>
        <fullName evidence="2">Uncharacterized protein</fullName>
    </submittedName>
</protein>
<evidence type="ECO:0000313" key="3">
    <source>
        <dbReference type="Proteomes" id="UP001595993"/>
    </source>
</evidence>
<proteinExistence type="predicted"/>
<keyword evidence="3" id="KW-1185">Reference proteome</keyword>
<dbReference type="Proteomes" id="UP001595993">
    <property type="component" value="Unassembled WGS sequence"/>
</dbReference>
<evidence type="ECO:0000313" key="2">
    <source>
        <dbReference type="EMBL" id="MFC4612882.1"/>
    </source>
</evidence>
<evidence type="ECO:0000256" key="1">
    <source>
        <dbReference type="SAM" id="MobiDB-lite"/>
    </source>
</evidence>
<dbReference type="EMBL" id="JBHSFE010000039">
    <property type="protein sequence ID" value="MFC4612882.1"/>
    <property type="molecule type" value="Genomic_DNA"/>
</dbReference>
<dbReference type="RefSeq" id="WP_381203338.1">
    <property type="nucleotide sequence ID" value="NZ_JBHSFE010000039.1"/>
</dbReference>
<reference evidence="3" key="1">
    <citation type="journal article" date="2019" name="Int. J. Syst. Evol. Microbiol.">
        <title>The Global Catalogue of Microorganisms (GCM) 10K type strain sequencing project: providing services to taxonomists for standard genome sequencing and annotation.</title>
        <authorList>
            <consortium name="The Broad Institute Genomics Platform"/>
            <consortium name="The Broad Institute Genome Sequencing Center for Infectious Disease"/>
            <person name="Wu L."/>
            <person name="Ma J."/>
        </authorList>
    </citation>
    <scope>NUCLEOTIDE SEQUENCE [LARGE SCALE GENOMIC DNA]</scope>
    <source>
        <strain evidence="3">CGMCC 4.7139</strain>
    </source>
</reference>
<feature type="region of interest" description="Disordered" evidence="1">
    <location>
        <begin position="67"/>
        <end position="97"/>
    </location>
</feature>
<sequence>MPTASTQFATVLAQLADEQAGPLATVRGLVEHTAHRIARQPGAAGPVTAHRLELIARRLYGIQQDLQTTATRLNPSRRPRTAVPTPPAIKAAARRSP</sequence>
<organism evidence="2 3">
    <name type="scientific">Streptomyces maoxianensis</name>
    <dbReference type="NCBI Taxonomy" id="1459942"/>
    <lineage>
        <taxon>Bacteria</taxon>
        <taxon>Bacillati</taxon>
        <taxon>Actinomycetota</taxon>
        <taxon>Actinomycetes</taxon>
        <taxon>Kitasatosporales</taxon>
        <taxon>Streptomycetaceae</taxon>
        <taxon>Streptomyces</taxon>
    </lineage>
</organism>
<comment type="caution">
    <text evidence="2">The sequence shown here is derived from an EMBL/GenBank/DDBJ whole genome shotgun (WGS) entry which is preliminary data.</text>
</comment>